<keyword evidence="8 9" id="KW-0472">Membrane</keyword>
<feature type="domain" description="Type II secretion system protein GspI C-terminal" evidence="10">
    <location>
        <begin position="47"/>
        <end position="126"/>
    </location>
</feature>
<dbReference type="NCBIfam" id="TIGR02532">
    <property type="entry name" value="IV_pilin_GFxxxE"/>
    <property type="match status" value="1"/>
</dbReference>
<comment type="similarity">
    <text evidence="2 9">Belongs to the GSP I family.</text>
</comment>
<evidence type="ECO:0000256" key="4">
    <source>
        <dbReference type="ARBA" id="ARBA00022481"/>
    </source>
</evidence>
<evidence type="ECO:0000256" key="2">
    <source>
        <dbReference type="ARBA" id="ARBA00008358"/>
    </source>
</evidence>
<dbReference type="PANTHER" id="PTHR38779">
    <property type="entry name" value="TYPE II SECRETION SYSTEM PROTEIN I-RELATED"/>
    <property type="match status" value="1"/>
</dbReference>
<comment type="PTM">
    <text evidence="9">Cleaved by prepilin peptidase.</text>
</comment>
<dbReference type="Gene3D" id="3.30.1300.30">
    <property type="entry name" value="GSPII I/J protein-like"/>
    <property type="match status" value="1"/>
</dbReference>
<dbReference type="InterPro" id="IPR045584">
    <property type="entry name" value="Pilin-like"/>
</dbReference>
<evidence type="ECO:0000313" key="11">
    <source>
        <dbReference type="EMBL" id="MER2492402.1"/>
    </source>
</evidence>
<dbReference type="RefSeq" id="WP_246072174.1">
    <property type="nucleotide sequence ID" value="NZ_CP041660.1"/>
</dbReference>
<evidence type="ECO:0000256" key="6">
    <source>
        <dbReference type="ARBA" id="ARBA00022692"/>
    </source>
</evidence>
<dbReference type="EMBL" id="JBELOE010000211">
    <property type="protein sequence ID" value="MER2492402.1"/>
    <property type="molecule type" value="Genomic_DNA"/>
</dbReference>
<name>A0ABV1RI33_9ALTE</name>
<keyword evidence="7 9" id="KW-1133">Transmembrane helix</keyword>
<organism evidence="11 12">
    <name type="scientific">Catenovulum sediminis</name>
    <dbReference type="NCBI Taxonomy" id="1740262"/>
    <lineage>
        <taxon>Bacteria</taxon>
        <taxon>Pseudomonadati</taxon>
        <taxon>Pseudomonadota</taxon>
        <taxon>Gammaproteobacteria</taxon>
        <taxon>Alteromonadales</taxon>
        <taxon>Alteromonadaceae</taxon>
        <taxon>Catenovulum</taxon>
    </lineage>
</organism>
<evidence type="ECO:0000256" key="8">
    <source>
        <dbReference type="ARBA" id="ARBA00023136"/>
    </source>
</evidence>
<comment type="function">
    <text evidence="9">Component of the type II secretion system required for the energy-dependent secretion of extracellular factors such as proteases and toxins from the periplasm.</text>
</comment>
<feature type="transmembrane region" description="Helical" evidence="9">
    <location>
        <begin position="12"/>
        <end position="34"/>
    </location>
</feature>
<dbReference type="NCBIfam" id="TIGR01707">
    <property type="entry name" value="gspI"/>
    <property type="match status" value="1"/>
</dbReference>
<evidence type="ECO:0000256" key="3">
    <source>
        <dbReference type="ARBA" id="ARBA00022475"/>
    </source>
</evidence>
<evidence type="ECO:0000259" key="10">
    <source>
        <dbReference type="Pfam" id="PF02501"/>
    </source>
</evidence>
<dbReference type="SUPFAM" id="SSF54523">
    <property type="entry name" value="Pili subunits"/>
    <property type="match status" value="1"/>
</dbReference>
<gene>
    <name evidence="11" type="primary">gspI</name>
    <name evidence="11" type="ORF">ABS311_10975</name>
</gene>
<dbReference type="InterPro" id="IPR003413">
    <property type="entry name" value="T2SS_GspI_C"/>
</dbReference>
<evidence type="ECO:0000256" key="7">
    <source>
        <dbReference type="ARBA" id="ARBA00022989"/>
    </source>
</evidence>
<keyword evidence="12" id="KW-1185">Reference proteome</keyword>
<comment type="caution">
    <text evidence="11">The sequence shown here is derived from an EMBL/GenBank/DDBJ whole genome shotgun (WGS) entry which is preliminary data.</text>
</comment>
<proteinExistence type="inferred from homology"/>
<keyword evidence="5 9" id="KW-0997">Cell inner membrane</keyword>
<keyword evidence="3" id="KW-1003">Cell membrane</keyword>
<keyword evidence="6 9" id="KW-0812">Transmembrane</keyword>
<evidence type="ECO:0000256" key="1">
    <source>
        <dbReference type="ARBA" id="ARBA00004377"/>
    </source>
</evidence>
<dbReference type="Pfam" id="PF02501">
    <property type="entry name" value="T2SSI"/>
    <property type="match status" value="1"/>
</dbReference>
<comment type="subunit">
    <text evidence="9">Type II secretion is composed of four main components: the outer membrane complex, the inner membrane complex, the cytoplasmic secretion ATPase and the periplasm-spanning pseudopilus.</text>
</comment>
<reference evidence="11 12" key="1">
    <citation type="submission" date="2024-06" db="EMBL/GenBank/DDBJ databases">
        <authorList>
            <person name="Chen R.Y."/>
        </authorList>
    </citation>
    <scope>NUCLEOTIDE SEQUENCE [LARGE SCALE GENOMIC DNA]</scope>
    <source>
        <strain evidence="11 12">D2</strain>
    </source>
</reference>
<dbReference type="InterPro" id="IPR012902">
    <property type="entry name" value="N_methyl_site"/>
</dbReference>
<dbReference type="Pfam" id="PF07963">
    <property type="entry name" value="N_methyl"/>
    <property type="match status" value="1"/>
</dbReference>
<dbReference type="PANTHER" id="PTHR38779:SF2">
    <property type="entry name" value="TYPE II SECRETION SYSTEM PROTEIN I-RELATED"/>
    <property type="match status" value="1"/>
</dbReference>
<evidence type="ECO:0000313" key="12">
    <source>
        <dbReference type="Proteomes" id="UP001467690"/>
    </source>
</evidence>
<comment type="subcellular location">
    <subcellularLocation>
        <location evidence="1 9">Cell inner membrane</location>
        <topology evidence="1 9">Single-pass membrane protein</topology>
    </subcellularLocation>
</comment>
<dbReference type="InterPro" id="IPR010052">
    <property type="entry name" value="T2SS_protein-GspI"/>
</dbReference>
<keyword evidence="4 9" id="KW-0488">Methylation</keyword>
<accession>A0ABV1RI33</accession>
<protein>
    <recommendedName>
        <fullName evidence="9">Type II secretion system protein I</fullName>
        <shortName evidence="9">T2SS minor pseudopilin I</shortName>
    </recommendedName>
</protein>
<dbReference type="Proteomes" id="UP001467690">
    <property type="component" value="Unassembled WGS sequence"/>
</dbReference>
<evidence type="ECO:0000256" key="9">
    <source>
        <dbReference type="RuleBase" id="RU368030"/>
    </source>
</evidence>
<evidence type="ECO:0000256" key="5">
    <source>
        <dbReference type="ARBA" id="ARBA00022519"/>
    </source>
</evidence>
<sequence length="129" mass="14687">MKRFKSINRQISGFTILEVIVAMAILATAGVAVVQSASVHINNQTRLQQHMFAGWVASNRLNELLIEKKWPVEKGKKGEMELAGQEWFWQQKVLKTAFGEDLVAVKIEVFSDANYENYITEQITYLSKP</sequence>